<dbReference type="RefSeq" id="WP_246273846.1">
    <property type="nucleotide sequence ID" value="NZ_BLPF01000002.1"/>
</dbReference>
<dbReference type="InterPro" id="IPR027417">
    <property type="entry name" value="P-loop_NTPase"/>
</dbReference>
<dbReference type="InterPro" id="IPR042197">
    <property type="entry name" value="Apaf_helical"/>
</dbReference>
<dbReference type="GO" id="GO:0043531">
    <property type="term" value="F:ADP binding"/>
    <property type="evidence" value="ECO:0007669"/>
    <property type="project" value="InterPro"/>
</dbReference>
<dbReference type="Pfam" id="PF00931">
    <property type="entry name" value="NB-ARC"/>
    <property type="match status" value="1"/>
</dbReference>
<evidence type="ECO:0000256" key="1">
    <source>
        <dbReference type="SAM" id="MobiDB-lite"/>
    </source>
</evidence>
<feature type="region of interest" description="Disordered" evidence="1">
    <location>
        <begin position="414"/>
        <end position="479"/>
    </location>
</feature>
<evidence type="ECO:0000313" key="4">
    <source>
        <dbReference type="Proteomes" id="UP000482800"/>
    </source>
</evidence>
<reference evidence="3 4" key="1">
    <citation type="submission" date="2020-03" db="EMBL/GenBank/DDBJ databases">
        <title>Whole genome shotgun sequence of Phytohabitans houttuyneae NBRC 108639.</title>
        <authorList>
            <person name="Komaki H."/>
            <person name="Tamura T."/>
        </authorList>
    </citation>
    <scope>NUCLEOTIDE SEQUENCE [LARGE SCALE GENOMIC DNA]</scope>
    <source>
        <strain evidence="3 4">NBRC 108639</strain>
    </source>
</reference>
<feature type="region of interest" description="Disordered" evidence="1">
    <location>
        <begin position="60"/>
        <end position="83"/>
    </location>
</feature>
<evidence type="ECO:0000313" key="3">
    <source>
        <dbReference type="EMBL" id="GFJ80869.1"/>
    </source>
</evidence>
<dbReference type="Gene3D" id="3.40.50.300">
    <property type="entry name" value="P-loop containing nucleotide triphosphate hydrolases"/>
    <property type="match status" value="1"/>
</dbReference>
<feature type="compositionally biased region" description="Low complexity" evidence="1">
    <location>
        <begin position="448"/>
        <end position="461"/>
    </location>
</feature>
<dbReference type="AlphaFoldDB" id="A0A6V8KFN9"/>
<feature type="domain" description="NB-ARC" evidence="2">
    <location>
        <begin position="95"/>
        <end position="259"/>
    </location>
</feature>
<proteinExistence type="predicted"/>
<name>A0A6V8KFN9_9ACTN</name>
<sequence length="479" mass="50461">MRRRRRARPVLIGVLAAAGVFAGLATGLSLPSGGPHPIQLTLAVAASLLSGWLTAVQIGGGSDERPAAPDRPVASSPLSQLPPDLGDFADREAYLATLLERLESRSDDRIAIATVAGKAGVGKTALAIRVAHQVARRFPGGQLYVNLRGVEEQAVTPEDALAGFLRDLGVPGPVIPEDLQERARMYRARLAGRRVLVVLDNAADEVQIRPLVPSSPGSAVLVTSRRPLAGLEGAQPLVLDVMDHQAAHTLFSSVVGAQRVAADPEAASRIVDLCGGLPLAVRIAGARLATKPHWTLSGFVRRLSDEGERLAELRAGDLEVRASFALSYHDLEPRQHLAFQALGLSNAPDFAPWTLAALLDCTAREAADLLEGLADAQLVEAGATTSLGIASTTCSASSRGNGCARKCRRPIRPRRCAGSSRRTSHAPRRAPPSCATTSGRPRSTSHWAGSTPSGPASSPPSSRRRPRASTRRPGGWPRP</sequence>
<dbReference type="Gene3D" id="1.10.8.430">
    <property type="entry name" value="Helical domain of apoptotic protease-activating factors"/>
    <property type="match status" value="1"/>
</dbReference>
<reference evidence="3 4" key="2">
    <citation type="submission" date="2020-03" db="EMBL/GenBank/DDBJ databases">
        <authorList>
            <person name="Ichikawa N."/>
            <person name="Kimura A."/>
            <person name="Kitahashi Y."/>
            <person name="Uohara A."/>
        </authorList>
    </citation>
    <scope>NUCLEOTIDE SEQUENCE [LARGE SCALE GENOMIC DNA]</scope>
    <source>
        <strain evidence="3 4">NBRC 108639</strain>
    </source>
</reference>
<dbReference type="PRINTS" id="PR00364">
    <property type="entry name" value="DISEASERSIST"/>
</dbReference>
<dbReference type="PANTHER" id="PTHR47691:SF3">
    <property type="entry name" value="HTH-TYPE TRANSCRIPTIONAL REGULATOR RV0890C-RELATED"/>
    <property type="match status" value="1"/>
</dbReference>
<dbReference type="InterPro" id="IPR002182">
    <property type="entry name" value="NB-ARC"/>
</dbReference>
<dbReference type="EMBL" id="BLPF01000002">
    <property type="protein sequence ID" value="GFJ80869.1"/>
    <property type="molecule type" value="Genomic_DNA"/>
</dbReference>
<dbReference type="SUPFAM" id="SSF52540">
    <property type="entry name" value="P-loop containing nucleoside triphosphate hydrolases"/>
    <property type="match status" value="1"/>
</dbReference>
<dbReference type="Proteomes" id="UP000482800">
    <property type="component" value="Unassembled WGS sequence"/>
</dbReference>
<organism evidence="3 4">
    <name type="scientific">Phytohabitans houttuyneae</name>
    <dbReference type="NCBI Taxonomy" id="1076126"/>
    <lineage>
        <taxon>Bacteria</taxon>
        <taxon>Bacillati</taxon>
        <taxon>Actinomycetota</taxon>
        <taxon>Actinomycetes</taxon>
        <taxon>Micromonosporales</taxon>
        <taxon>Micromonosporaceae</taxon>
    </lineage>
</organism>
<protein>
    <recommendedName>
        <fullName evidence="2">NB-ARC domain-containing protein</fullName>
    </recommendedName>
</protein>
<dbReference type="PANTHER" id="PTHR47691">
    <property type="entry name" value="REGULATOR-RELATED"/>
    <property type="match status" value="1"/>
</dbReference>
<evidence type="ECO:0000259" key="2">
    <source>
        <dbReference type="Pfam" id="PF00931"/>
    </source>
</evidence>
<keyword evidence="4" id="KW-1185">Reference proteome</keyword>
<accession>A0A6V8KFN9</accession>
<gene>
    <name evidence="3" type="ORF">Phou_050490</name>
</gene>
<comment type="caution">
    <text evidence="3">The sequence shown here is derived from an EMBL/GenBank/DDBJ whole genome shotgun (WGS) entry which is preliminary data.</text>
</comment>
<feature type="compositionally biased region" description="Polar residues" evidence="1">
    <location>
        <begin position="434"/>
        <end position="447"/>
    </location>
</feature>